<dbReference type="Proteomes" id="UP000245956">
    <property type="component" value="Unassembled WGS sequence"/>
</dbReference>
<dbReference type="InterPro" id="IPR036019">
    <property type="entry name" value="MscL_channel"/>
</dbReference>
<dbReference type="AlphaFoldDB" id="A0A2U3E7D2"/>
<name>A0A2U3E7D2_PURLI</name>
<comment type="caution">
    <text evidence="7">The sequence shown here is derived from an EMBL/GenBank/DDBJ whole genome shotgun (WGS) entry which is preliminary data.</text>
</comment>
<dbReference type="SUPFAM" id="SSF81330">
    <property type="entry name" value="Gated mechanosensitive channel"/>
    <property type="match status" value="1"/>
</dbReference>
<reference evidence="7 8" key="1">
    <citation type="journal article" date="2016" name="Front. Microbiol.">
        <title>Genome and transcriptome sequences reveal the specific parasitism of the nematophagous Purpureocillium lilacinum 36-1.</title>
        <authorList>
            <person name="Xie J."/>
            <person name="Li S."/>
            <person name="Mo C."/>
            <person name="Xiao X."/>
            <person name="Peng D."/>
            <person name="Wang G."/>
            <person name="Xiao Y."/>
        </authorList>
    </citation>
    <scope>NUCLEOTIDE SEQUENCE [LARGE SCALE GENOMIC DNA]</scope>
    <source>
        <strain evidence="7 8">36-1</strain>
    </source>
</reference>
<keyword evidence="3 6" id="KW-1133">Transmembrane helix</keyword>
<evidence type="ECO:0000256" key="1">
    <source>
        <dbReference type="ARBA" id="ARBA00004141"/>
    </source>
</evidence>
<dbReference type="PANTHER" id="PTHR30266:SF2">
    <property type="entry name" value="LARGE-CONDUCTANCE MECHANOSENSITIVE CHANNEL"/>
    <property type="match status" value="1"/>
</dbReference>
<keyword evidence="2 6" id="KW-0812">Transmembrane</keyword>
<accession>A0A2U3E7D2</accession>
<evidence type="ECO:0000256" key="3">
    <source>
        <dbReference type="ARBA" id="ARBA00022989"/>
    </source>
</evidence>
<evidence type="ECO:0000256" key="5">
    <source>
        <dbReference type="SAM" id="MobiDB-lite"/>
    </source>
</evidence>
<dbReference type="GO" id="GO:0016020">
    <property type="term" value="C:membrane"/>
    <property type="evidence" value="ECO:0007669"/>
    <property type="project" value="UniProtKB-SubCell"/>
</dbReference>
<dbReference type="InterPro" id="IPR037673">
    <property type="entry name" value="MSC/AndL"/>
</dbReference>
<dbReference type="Gene3D" id="1.10.1200.120">
    <property type="entry name" value="Large-conductance mechanosensitive channel, MscL, domain 1"/>
    <property type="match status" value="1"/>
</dbReference>
<keyword evidence="4 6" id="KW-0472">Membrane</keyword>
<dbReference type="GO" id="GO:0008381">
    <property type="term" value="F:mechanosensitive monoatomic ion channel activity"/>
    <property type="evidence" value="ECO:0007669"/>
    <property type="project" value="TreeGrafter"/>
</dbReference>
<evidence type="ECO:0000313" key="8">
    <source>
        <dbReference type="Proteomes" id="UP000245956"/>
    </source>
</evidence>
<dbReference type="EMBL" id="LCWV01000009">
    <property type="protein sequence ID" value="PWI70435.1"/>
    <property type="molecule type" value="Genomic_DNA"/>
</dbReference>
<feature type="compositionally biased region" description="Low complexity" evidence="5">
    <location>
        <begin position="125"/>
        <end position="138"/>
    </location>
</feature>
<proteinExistence type="predicted"/>
<comment type="subcellular location">
    <subcellularLocation>
        <location evidence="1">Membrane</location>
        <topology evidence="1">Multi-pass membrane protein</topology>
    </subcellularLocation>
</comment>
<feature type="region of interest" description="Disordered" evidence="5">
    <location>
        <begin position="107"/>
        <end position="138"/>
    </location>
</feature>
<feature type="compositionally biased region" description="Acidic residues" evidence="5">
    <location>
        <begin position="109"/>
        <end position="124"/>
    </location>
</feature>
<protein>
    <submittedName>
        <fullName evidence="7">Putative large-conductance mechanosensitive channel</fullName>
    </submittedName>
</protein>
<dbReference type="PANTHER" id="PTHR30266">
    <property type="entry name" value="MECHANOSENSITIVE CHANNEL MSCL"/>
    <property type="match status" value="1"/>
</dbReference>
<sequence length="447" mass="49623">MLRWSGWGAAKPGTHSTQAATASLEQLMRRDLPPRIYQTPRPLPPPFASSSVWATDNERASPPPVTNIWRRRATNIFIHLFEFPFSCLSVSFRLSVQRLAAFCPPAAAADDDDDDDDDNDEMPADLENSNSSSSETESLLGRGQRRVKRFFDGFVDFAFQGNILQIAFGLILANIFTDLVKSFVSAILMPPLSVIFPVNKNIEQKFAVLRYGSGYNATVGYNTLFQAQEDGAVVMAYGSFIYQVVSFIMVGFSLYGLAHIYTLVSNDPIIKYTKKCKYCRKRINEKVSKRLSAVHQLHELARRTRGSPGHLTNTHPIYTTSDAAMTCRADIFNGLRDADNHIKAQQSATARRIHHPRPCPPPPITIARHADTANTAAHQQHISAIASLSQWLASALTAALRIHSSVATKAPRRDGSACRRSTPYTRTDADTPTRMLPALRMASMLAW</sequence>
<evidence type="ECO:0000256" key="4">
    <source>
        <dbReference type="ARBA" id="ARBA00023136"/>
    </source>
</evidence>
<dbReference type="Pfam" id="PF01741">
    <property type="entry name" value="MscL"/>
    <property type="match status" value="1"/>
</dbReference>
<evidence type="ECO:0000256" key="2">
    <source>
        <dbReference type="ARBA" id="ARBA00022692"/>
    </source>
</evidence>
<gene>
    <name evidence="7" type="ORF">PCL_12834</name>
</gene>
<evidence type="ECO:0000256" key="6">
    <source>
        <dbReference type="SAM" id="Phobius"/>
    </source>
</evidence>
<organism evidence="7 8">
    <name type="scientific">Purpureocillium lilacinum</name>
    <name type="common">Paecilomyces lilacinus</name>
    <dbReference type="NCBI Taxonomy" id="33203"/>
    <lineage>
        <taxon>Eukaryota</taxon>
        <taxon>Fungi</taxon>
        <taxon>Dikarya</taxon>
        <taxon>Ascomycota</taxon>
        <taxon>Pezizomycotina</taxon>
        <taxon>Sordariomycetes</taxon>
        <taxon>Hypocreomycetidae</taxon>
        <taxon>Hypocreales</taxon>
        <taxon>Ophiocordycipitaceae</taxon>
        <taxon>Purpureocillium</taxon>
    </lineage>
</organism>
<feature type="transmembrane region" description="Helical" evidence="6">
    <location>
        <begin position="154"/>
        <end position="176"/>
    </location>
</feature>
<evidence type="ECO:0000313" key="7">
    <source>
        <dbReference type="EMBL" id="PWI70435.1"/>
    </source>
</evidence>
<feature type="region of interest" description="Disordered" evidence="5">
    <location>
        <begin position="406"/>
        <end position="431"/>
    </location>
</feature>
<feature type="transmembrane region" description="Helical" evidence="6">
    <location>
        <begin position="240"/>
        <end position="264"/>
    </location>
</feature>